<dbReference type="PANTHER" id="PTHR43323:SF2">
    <property type="entry name" value="HYDROXYMETHYLGLUTARYL-COA SYNTHASE"/>
    <property type="match status" value="1"/>
</dbReference>
<feature type="active site" description="Acyl-thioester intermediate" evidence="3">
    <location>
        <position position="111"/>
    </location>
</feature>
<gene>
    <name evidence="7" type="ORF">AB4Y30_06150</name>
</gene>
<evidence type="ECO:0000259" key="5">
    <source>
        <dbReference type="Pfam" id="PF01154"/>
    </source>
</evidence>
<comment type="similarity">
    <text evidence="1">Belongs to the thiolase-like superfamily. HMG-CoA synthase family.</text>
</comment>
<evidence type="ECO:0000313" key="7">
    <source>
        <dbReference type="EMBL" id="XDK33930.1"/>
    </source>
</evidence>
<dbReference type="Gene3D" id="3.40.47.10">
    <property type="match status" value="2"/>
</dbReference>
<dbReference type="RefSeq" id="WP_368654608.1">
    <property type="nucleotide sequence ID" value="NZ_CP162599.1"/>
</dbReference>
<evidence type="ECO:0000256" key="3">
    <source>
        <dbReference type="PIRSR" id="PIRSR611554-1"/>
    </source>
</evidence>
<keyword evidence="2 7" id="KW-0808">Transferase</keyword>
<reference evidence="7" key="1">
    <citation type="submission" date="2024-07" db="EMBL/GenBank/DDBJ databases">
        <title>Halotolerant mesophilic bacterium Ornithinibacillus sp. 4-3, sp. nov., isolated from soil.</title>
        <authorList>
            <person name="Sidarenka A.V."/>
            <person name="Guliayeva D.E."/>
            <person name="Leanovich S.I."/>
            <person name="Hileuskaya K.S."/>
            <person name="Akhremchuk A.E."/>
            <person name="Sikolenko M.A."/>
            <person name="Valentovich L.N."/>
        </authorList>
    </citation>
    <scope>NUCLEOTIDE SEQUENCE</scope>
    <source>
        <strain evidence="7">4-3</strain>
    </source>
</reference>
<dbReference type="GO" id="GO:0006084">
    <property type="term" value="P:acetyl-CoA metabolic process"/>
    <property type="evidence" value="ECO:0007669"/>
    <property type="project" value="InterPro"/>
</dbReference>
<evidence type="ECO:0000259" key="6">
    <source>
        <dbReference type="Pfam" id="PF08540"/>
    </source>
</evidence>
<keyword evidence="7" id="KW-0012">Acyltransferase</keyword>
<dbReference type="InterPro" id="IPR011554">
    <property type="entry name" value="HMG_CoA_synthase_prok"/>
</dbReference>
<feature type="binding site" evidence="4">
    <location>
        <position position="242"/>
    </location>
    <ligand>
        <name>(3S)-3-hydroxy-3-methylglutaryl-CoA</name>
        <dbReference type="ChEBI" id="CHEBI:43074"/>
    </ligand>
</feature>
<feature type="domain" description="Hydroxymethylglutaryl-coenzyme A synthase C-terminal" evidence="6">
    <location>
        <begin position="175"/>
        <end position="255"/>
    </location>
</feature>
<dbReference type="InterPro" id="IPR013746">
    <property type="entry name" value="HMG_CoA_synt_C_dom"/>
</dbReference>
<feature type="active site" description="Proton donor/acceptor" evidence="3">
    <location>
        <position position="233"/>
    </location>
</feature>
<dbReference type="InterPro" id="IPR016039">
    <property type="entry name" value="Thiolase-like"/>
</dbReference>
<organism evidence="7">
    <name type="scientific">Ornithinibacillus sp. 4-3</name>
    <dbReference type="NCBI Taxonomy" id="3231488"/>
    <lineage>
        <taxon>Bacteria</taxon>
        <taxon>Bacillati</taxon>
        <taxon>Bacillota</taxon>
        <taxon>Bacilli</taxon>
        <taxon>Bacillales</taxon>
        <taxon>Bacillaceae</taxon>
        <taxon>Ornithinibacillus</taxon>
    </lineage>
</organism>
<dbReference type="Pfam" id="PF08540">
    <property type="entry name" value="HMG_CoA_synt_C"/>
    <property type="match status" value="2"/>
</dbReference>
<dbReference type="CDD" id="cd00827">
    <property type="entry name" value="init_cond_enzymes"/>
    <property type="match status" value="1"/>
</dbReference>
<feature type="binding site" evidence="4">
    <location>
        <position position="143"/>
    </location>
    <ligand>
        <name>(3S)-3-hydroxy-3-methylglutaryl-CoA</name>
        <dbReference type="ChEBI" id="CHEBI:43074"/>
    </ligand>
</feature>
<evidence type="ECO:0000256" key="1">
    <source>
        <dbReference type="ARBA" id="ARBA00007061"/>
    </source>
</evidence>
<dbReference type="Pfam" id="PF01154">
    <property type="entry name" value="HMG_CoA_synt_N"/>
    <property type="match status" value="1"/>
</dbReference>
<dbReference type="NCBIfam" id="TIGR01835">
    <property type="entry name" value="HMG-CoA-S_prok"/>
    <property type="match status" value="1"/>
</dbReference>
<evidence type="ECO:0000256" key="2">
    <source>
        <dbReference type="ARBA" id="ARBA00022679"/>
    </source>
</evidence>
<dbReference type="InterPro" id="IPR013528">
    <property type="entry name" value="HMG_CoA_synth_N"/>
</dbReference>
<feature type="domain" description="Hydroxymethylglutaryl-coenzyme A synthase C-terminal" evidence="6">
    <location>
        <begin position="261"/>
        <end position="352"/>
    </location>
</feature>
<protein>
    <submittedName>
        <fullName evidence="7">Hydroxymethylglutaryl-CoA synthase</fullName>
        <ecNumber evidence="7">2.3.3.10</ecNumber>
    </submittedName>
</protein>
<sequence length="391" mass="43404">MKIGIDKIGFYTPHLYVDMNELANARGVEPEKFTVGIGQSQMAVTPITQDAVSLAANAALHIIDEEDKEKIDLVIFGTESGIDHSKSAAVYVHHLLGINPQARCIEAKQACYGATAAIQLAKGHIALHPESKVLVLGADIARYGLNTPGESTQGAGAVALLISAEPRILALEEKSAYFTADIMDFWRPIYSDIAFVDGKFSNEQYIWFFNKVWEQYQEKTDLTLNDINAICYHLPYTKMGLKALRTIIEQASEEQKEQLLSNYQISTAYNRNVGNIYTGALYLSLLSLLEQNKDLKDGSRIGLYSYGSGAVGEFFTGILQPNFKEHLNKEQHTSLFASRKQISIEAYEEIFEEELPTDGSTTELDITQDPAPICLAGISDNMRQYVNKLTK</sequence>
<dbReference type="PANTHER" id="PTHR43323">
    <property type="entry name" value="3-HYDROXY-3-METHYLGLUTARYL COENZYME A SYNTHASE"/>
    <property type="match status" value="1"/>
</dbReference>
<proteinExistence type="inferred from homology"/>
<dbReference type="GO" id="GO:0004421">
    <property type="term" value="F:hydroxymethylglutaryl-CoA synthase activity"/>
    <property type="evidence" value="ECO:0007669"/>
    <property type="project" value="UniProtKB-EC"/>
</dbReference>
<dbReference type="EC" id="2.3.3.10" evidence="7"/>
<accession>A0AB39HTR9</accession>
<dbReference type="AlphaFoldDB" id="A0AB39HTR9"/>
<feature type="binding site" evidence="4">
    <location>
        <position position="275"/>
    </location>
    <ligand>
        <name>(3S)-3-hydroxy-3-methylglutaryl-CoA</name>
        <dbReference type="ChEBI" id="CHEBI:43074"/>
    </ligand>
</feature>
<evidence type="ECO:0000256" key="4">
    <source>
        <dbReference type="PIRSR" id="PIRSR611554-2"/>
    </source>
</evidence>
<name>A0AB39HTR9_9BACI</name>
<feature type="domain" description="Hydroxymethylglutaryl-coenzyme A synthase N-terminal" evidence="5">
    <location>
        <begin position="2"/>
        <end position="164"/>
    </location>
</feature>
<feature type="active site" description="Proton donor/acceptor" evidence="3">
    <location>
        <position position="79"/>
    </location>
</feature>
<dbReference type="SUPFAM" id="SSF53901">
    <property type="entry name" value="Thiolase-like"/>
    <property type="match status" value="2"/>
</dbReference>
<dbReference type="EMBL" id="CP162599">
    <property type="protein sequence ID" value="XDK33930.1"/>
    <property type="molecule type" value="Genomic_DNA"/>
</dbReference>